<name>A0A6G1HWD7_9PEZI</name>
<protein>
    <submittedName>
        <fullName evidence="2">Uncharacterized protein</fullName>
    </submittedName>
</protein>
<proteinExistence type="predicted"/>
<dbReference type="EMBL" id="ML996695">
    <property type="protein sequence ID" value="KAF2400373.1"/>
    <property type="molecule type" value="Genomic_DNA"/>
</dbReference>
<accession>A0A6G1HWD7</accession>
<evidence type="ECO:0000313" key="2">
    <source>
        <dbReference type="EMBL" id="KAF2400373.1"/>
    </source>
</evidence>
<evidence type="ECO:0000313" key="3">
    <source>
        <dbReference type="Proteomes" id="UP000799640"/>
    </source>
</evidence>
<dbReference type="AlphaFoldDB" id="A0A6G1HWD7"/>
<keyword evidence="3" id="KW-1185">Reference proteome</keyword>
<reference evidence="2" key="1">
    <citation type="journal article" date="2020" name="Stud. Mycol.">
        <title>101 Dothideomycetes genomes: a test case for predicting lifestyles and emergence of pathogens.</title>
        <authorList>
            <person name="Haridas S."/>
            <person name="Albert R."/>
            <person name="Binder M."/>
            <person name="Bloem J."/>
            <person name="Labutti K."/>
            <person name="Salamov A."/>
            <person name="Andreopoulos B."/>
            <person name="Baker S."/>
            <person name="Barry K."/>
            <person name="Bills G."/>
            <person name="Bluhm B."/>
            <person name="Cannon C."/>
            <person name="Castanera R."/>
            <person name="Culley D."/>
            <person name="Daum C."/>
            <person name="Ezra D."/>
            <person name="Gonzalez J."/>
            <person name="Henrissat B."/>
            <person name="Kuo A."/>
            <person name="Liang C."/>
            <person name="Lipzen A."/>
            <person name="Lutzoni F."/>
            <person name="Magnuson J."/>
            <person name="Mondo S."/>
            <person name="Nolan M."/>
            <person name="Ohm R."/>
            <person name="Pangilinan J."/>
            <person name="Park H.-J."/>
            <person name="Ramirez L."/>
            <person name="Alfaro M."/>
            <person name="Sun H."/>
            <person name="Tritt A."/>
            <person name="Yoshinaga Y."/>
            <person name="Zwiers L.-H."/>
            <person name="Turgeon B."/>
            <person name="Goodwin S."/>
            <person name="Spatafora J."/>
            <person name="Crous P."/>
            <person name="Grigoriev I."/>
        </authorList>
    </citation>
    <scope>NUCLEOTIDE SEQUENCE</scope>
    <source>
        <strain evidence="2">CBS 262.69</strain>
    </source>
</reference>
<evidence type="ECO:0000256" key="1">
    <source>
        <dbReference type="SAM" id="MobiDB-lite"/>
    </source>
</evidence>
<feature type="region of interest" description="Disordered" evidence="1">
    <location>
        <begin position="48"/>
        <end position="139"/>
    </location>
</feature>
<sequence length="173" mass="19090">MARGMIRIRALMLLQLDSFCRPSTRIQFPWILHAITVNVTWRFFTSASHPPVPRTKHPQLAALQPQSRTPHSLANSQSITLQSQTSPATRPIDQPFPSTTHPAEIRAPDRPTTIAGSHTPHLGAGKAARPASRCRRETPRSLIPFPSAFSSKLNAAMIRCACPQLKVVCRSFG</sequence>
<organism evidence="2 3">
    <name type="scientific">Trichodelitschia bisporula</name>
    <dbReference type="NCBI Taxonomy" id="703511"/>
    <lineage>
        <taxon>Eukaryota</taxon>
        <taxon>Fungi</taxon>
        <taxon>Dikarya</taxon>
        <taxon>Ascomycota</taxon>
        <taxon>Pezizomycotina</taxon>
        <taxon>Dothideomycetes</taxon>
        <taxon>Dothideomycetes incertae sedis</taxon>
        <taxon>Phaeotrichales</taxon>
        <taxon>Phaeotrichaceae</taxon>
        <taxon>Trichodelitschia</taxon>
    </lineage>
</organism>
<dbReference type="Proteomes" id="UP000799640">
    <property type="component" value="Unassembled WGS sequence"/>
</dbReference>
<gene>
    <name evidence="2" type="ORF">EJ06DRAFT_427640</name>
</gene>
<feature type="compositionally biased region" description="Polar residues" evidence="1">
    <location>
        <begin position="64"/>
        <end position="88"/>
    </location>
</feature>